<comment type="cofactor">
    <cofactor evidence="7">
        <name>(6R)-5,10-methylene-5,6,7,8-tetrahydrofolate</name>
        <dbReference type="ChEBI" id="CHEBI:15636"/>
    </cofactor>
    <text evidence="7">Binds 1 5,10-methenyltetrahydrofolate (MTHF) per subunit.</text>
</comment>
<dbReference type="PANTHER" id="PTHR11455">
    <property type="entry name" value="CRYPTOCHROME"/>
    <property type="match status" value="1"/>
</dbReference>
<feature type="region of interest" description="Disordered" evidence="8">
    <location>
        <begin position="221"/>
        <end position="261"/>
    </location>
</feature>
<dbReference type="Proteomes" id="UP000307790">
    <property type="component" value="Unassembled WGS sequence"/>
</dbReference>
<evidence type="ECO:0000313" key="10">
    <source>
        <dbReference type="EMBL" id="TLU61026.1"/>
    </source>
</evidence>
<keyword evidence="11" id="KW-1185">Reference proteome</keyword>
<protein>
    <recommendedName>
        <fullName evidence="2 7">Cryptochrome DASH</fullName>
    </recommendedName>
</protein>
<evidence type="ECO:0000256" key="5">
    <source>
        <dbReference type="ARBA" id="ARBA00022991"/>
    </source>
</evidence>
<evidence type="ECO:0000313" key="11">
    <source>
        <dbReference type="Proteomes" id="UP000307790"/>
    </source>
</evidence>
<evidence type="ECO:0000256" key="8">
    <source>
        <dbReference type="SAM" id="MobiDB-lite"/>
    </source>
</evidence>
<feature type="binding site" evidence="6">
    <location>
        <begin position="301"/>
        <end position="305"/>
    </location>
    <ligand>
        <name>FAD</name>
        <dbReference type="ChEBI" id="CHEBI:57692"/>
    </ligand>
</feature>
<sequence length="508" mass="58134">MRKTLYCFTHDLRLADNQLLQDAVDQSHEIAFIYVVDPLWFKPTNYQQLPMGAIRWQFTCQALRDLEVQLQSYGHVLNVVLGSPVNALTSLLKYAGFDTLAMANPIGLFERHQRNTVLKAHSRVALLTDWSHTLYTPAQLRSAQALPDKQQGWKSFSYFRKKVEKAGVLPFVAQAFNVQSFNARPVKSVDIESVIADKQSLSLLTQTQRVSLCQRDAAHPQDPIPCQADIGQPDKIQPSDSQSSNSHPSERQLNNRQLNHSPYQYRGGETAGWQHMLDYFASGAASTYKNTRNALDGRFNSTGFSPYLGIGNISPRQIYYHLKQYEQDHGVNESTYWIYFELLWREYFQWLALMLEQRLFRFRGLARSAPLTSFFPERFAKWCQGNTPYVIVNACMQQLNSTGFMSNRGRQLVASCLVNELGIDWRYGAAYFQQQLIDYDVASNWGNWQYIAGVGVDPRGGRHFNLQKQTQMFDPDGVFIETWQGRGDGASLDSVDMVDWPIMPEGER</sequence>
<evidence type="ECO:0000256" key="4">
    <source>
        <dbReference type="ARBA" id="ARBA00022827"/>
    </source>
</evidence>
<dbReference type="SUPFAM" id="SSF52425">
    <property type="entry name" value="Cryptochrome/photolyase, N-terminal domain"/>
    <property type="match status" value="1"/>
</dbReference>
<proteinExistence type="inferred from homology"/>
<dbReference type="PANTHER" id="PTHR11455:SF22">
    <property type="entry name" value="CRYPTOCHROME DASH"/>
    <property type="match status" value="1"/>
</dbReference>
<reference evidence="10 11" key="1">
    <citation type="submission" date="2019-05" db="EMBL/GenBank/DDBJ databases">
        <title>Genome sequences of Thalassotalea litorea 1K03283.</title>
        <authorList>
            <person name="Zhang D."/>
        </authorList>
    </citation>
    <scope>NUCLEOTIDE SEQUENCE [LARGE SCALE GENOMIC DNA]</scope>
    <source>
        <strain evidence="10 11">MCCC 1K03283</strain>
    </source>
</reference>
<evidence type="ECO:0000256" key="6">
    <source>
        <dbReference type="PIRSR" id="PIRSR602081-1"/>
    </source>
</evidence>
<dbReference type="InterPro" id="IPR005101">
    <property type="entry name" value="Cryptochr/Photolyase_FAD-bd"/>
</dbReference>
<dbReference type="GO" id="GO:0003913">
    <property type="term" value="F:DNA photolyase activity"/>
    <property type="evidence" value="ECO:0007669"/>
    <property type="project" value="InterPro"/>
</dbReference>
<comment type="cofactor">
    <cofactor evidence="6 7">
        <name>FAD</name>
        <dbReference type="ChEBI" id="CHEBI:57692"/>
    </cofactor>
    <text evidence="6 7">Binds 1 FAD per subunit.</text>
</comment>
<evidence type="ECO:0000256" key="2">
    <source>
        <dbReference type="ARBA" id="ARBA00017881"/>
    </source>
</evidence>
<dbReference type="PRINTS" id="PR00147">
    <property type="entry name" value="DNAPHOTLYASE"/>
</dbReference>
<dbReference type="InterPro" id="IPR006050">
    <property type="entry name" value="DNA_photolyase_N"/>
</dbReference>
<dbReference type="GO" id="GO:0071949">
    <property type="term" value="F:FAD binding"/>
    <property type="evidence" value="ECO:0007669"/>
    <property type="project" value="TreeGrafter"/>
</dbReference>
<evidence type="ECO:0000256" key="3">
    <source>
        <dbReference type="ARBA" id="ARBA00022630"/>
    </source>
</evidence>
<dbReference type="Pfam" id="PF00875">
    <property type="entry name" value="DNA_photolyase"/>
    <property type="match status" value="1"/>
</dbReference>
<accession>A0A5R9IBP0</accession>
<dbReference type="NCBIfam" id="TIGR02765">
    <property type="entry name" value="crypto_DASH"/>
    <property type="match status" value="1"/>
</dbReference>
<keyword evidence="4 6" id="KW-0274">FAD</keyword>
<dbReference type="InterPro" id="IPR014729">
    <property type="entry name" value="Rossmann-like_a/b/a_fold"/>
</dbReference>
<feature type="compositionally biased region" description="Polar residues" evidence="8">
    <location>
        <begin position="251"/>
        <end position="261"/>
    </location>
</feature>
<keyword evidence="3 6" id="KW-0285">Flavoprotein</keyword>
<dbReference type="AlphaFoldDB" id="A0A5R9IBP0"/>
<dbReference type="InterPro" id="IPR002081">
    <property type="entry name" value="Cryptochrome/DNA_photolyase_1"/>
</dbReference>
<dbReference type="InterPro" id="IPR036134">
    <property type="entry name" value="Crypto/Photolyase_FAD-like_sf"/>
</dbReference>
<evidence type="ECO:0000256" key="1">
    <source>
        <dbReference type="ARBA" id="ARBA00005862"/>
    </source>
</evidence>
<keyword evidence="5 7" id="KW-0157">Chromophore</keyword>
<dbReference type="EMBL" id="VCBC01000021">
    <property type="protein sequence ID" value="TLU61026.1"/>
    <property type="molecule type" value="Genomic_DNA"/>
</dbReference>
<evidence type="ECO:0000259" key="9">
    <source>
        <dbReference type="PROSITE" id="PS51645"/>
    </source>
</evidence>
<comment type="similarity">
    <text evidence="1 7">Belongs to the DNA photolyase class-1 family.</text>
</comment>
<feature type="compositionally biased region" description="Low complexity" evidence="8">
    <location>
        <begin position="238"/>
        <end position="247"/>
    </location>
</feature>
<name>A0A5R9IBP0_9GAMM</name>
<feature type="binding site" evidence="6">
    <location>
        <begin position="438"/>
        <end position="440"/>
    </location>
    <ligand>
        <name>FAD</name>
        <dbReference type="ChEBI" id="CHEBI:57692"/>
    </ligand>
</feature>
<dbReference type="InterPro" id="IPR036155">
    <property type="entry name" value="Crypto/Photolyase_N_sf"/>
</dbReference>
<dbReference type="RefSeq" id="WP_138321537.1">
    <property type="nucleotide sequence ID" value="NZ_VCBC01000021.1"/>
</dbReference>
<gene>
    <name evidence="10" type="ORF">FE810_16085</name>
</gene>
<dbReference type="Pfam" id="PF03441">
    <property type="entry name" value="FAD_binding_7"/>
    <property type="match status" value="1"/>
</dbReference>
<dbReference type="InterPro" id="IPR014133">
    <property type="entry name" value="Cry_DASH"/>
</dbReference>
<dbReference type="SUPFAM" id="SSF48173">
    <property type="entry name" value="Cryptochrome/photolyase FAD-binding domain"/>
    <property type="match status" value="1"/>
</dbReference>
<dbReference type="Gene3D" id="1.10.579.10">
    <property type="entry name" value="DNA Cyclobutane Dipyrimidine Photolyase, subunit A, domain 3"/>
    <property type="match status" value="1"/>
</dbReference>
<dbReference type="OrthoDB" id="9772484at2"/>
<feature type="binding site" evidence="6">
    <location>
        <position position="288"/>
    </location>
    <ligand>
        <name>FAD</name>
        <dbReference type="ChEBI" id="CHEBI:57692"/>
    </ligand>
</feature>
<dbReference type="GO" id="GO:0000719">
    <property type="term" value="P:photoreactive repair"/>
    <property type="evidence" value="ECO:0007669"/>
    <property type="project" value="TreeGrafter"/>
</dbReference>
<dbReference type="Gene3D" id="3.40.50.620">
    <property type="entry name" value="HUPs"/>
    <property type="match status" value="1"/>
</dbReference>
<comment type="function">
    <text evidence="7">May have a photoreceptor function.</text>
</comment>
<feature type="domain" description="Photolyase/cryptochrome alpha/beta" evidence="9">
    <location>
        <begin position="2"/>
        <end position="134"/>
    </location>
</feature>
<evidence type="ECO:0000256" key="7">
    <source>
        <dbReference type="RuleBase" id="RU367151"/>
    </source>
</evidence>
<dbReference type="PROSITE" id="PS51645">
    <property type="entry name" value="PHR_CRY_ALPHA_BETA"/>
    <property type="match status" value="1"/>
</dbReference>
<comment type="caution">
    <text evidence="10">The sequence shown here is derived from an EMBL/GenBank/DDBJ whole genome shotgun (WGS) entry which is preliminary data.</text>
</comment>
<organism evidence="10 11">
    <name type="scientific">Thalassotalea litorea</name>
    <dbReference type="NCBI Taxonomy" id="2020715"/>
    <lineage>
        <taxon>Bacteria</taxon>
        <taxon>Pseudomonadati</taxon>
        <taxon>Pseudomonadota</taxon>
        <taxon>Gammaproteobacteria</taxon>
        <taxon>Alteromonadales</taxon>
        <taxon>Colwelliaceae</taxon>
        <taxon>Thalassotalea</taxon>
    </lineage>
</organism>
<dbReference type="GO" id="GO:0003677">
    <property type="term" value="F:DNA binding"/>
    <property type="evidence" value="ECO:0007669"/>
    <property type="project" value="TreeGrafter"/>
</dbReference>
<dbReference type="Gene3D" id="1.25.40.80">
    <property type="match status" value="1"/>
</dbReference>